<name>A0A8J4H9F1_9PROT</name>
<dbReference type="SMART" id="SM01007">
    <property type="entry name" value="Aldolase_II"/>
    <property type="match status" value="1"/>
</dbReference>
<dbReference type="Pfam" id="PF00596">
    <property type="entry name" value="Aldolase_II"/>
    <property type="match status" value="1"/>
</dbReference>
<dbReference type="InterPro" id="IPR001303">
    <property type="entry name" value="Aldolase_II/adducin_N"/>
</dbReference>
<sequence>MSGITEDPEFRALALYSARIGADSALVQGAGGNTSLKRAGILWVKASGTWLRDAACRPIMVPVRLAPLLAALAAGDPRAETARDFVVDADNPGGLRPSIETTLHAALPHRVVVHVHCIETIAWAAREDSERALARPLAGLDWAFIPYIRPGPPLTRAIMARLRPATNILVLGNHGLVVGAEDTAAAAALIATVAARLRLVPRLAPPADTAALARLAAGSAYDLAAPDIHAIATDPLALAVARLGSFYPDHVIFLGPGIVEVAPDAPLPREGPAPPMLVVPGQGVLLRRDAAPGVAALARCLADVTARLDPALPLRPLRAAEEQALMNWEAEHYRRTLAARP</sequence>
<organism evidence="2">
    <name type="scientific">Acidicaldus sp</name>
    <dbReference type="NCBI Taxonomy" id="1872105"/>
    <lineage>
        <taxon>Bacteria</taxon>
        <taxon>Pseudomonadati</taxon>
        <taxon>Pseudomonadota</taxon>
        <taxon>Alphaproteobacteria</taxon>
        <taxon>Acetobacterales</taxon>
        <taxon>Acetobacteraceae</taxon>
        <taxon>Acidicaldus</taxon>
    </lineage>
</organism>
<proteinExistence type="predicted"/>
<dbReference type="AlphaFoldDB" id="A0A8J4H9F1"/>
<gene>
    <name evidence="2" type="ORF">ENY07_05605</name>
</gene>
<feature type="domain" description="Class II aldolase/adducin N-terminal" evidence="1">
    <location>
        <begin position="12"/>
        <end position="199"/>
    </location>
</feature>
<dbReference type="InterPro" id="IPR036409">
    <property type="entry name" value="Aldolase_II/adducin_N_sf"/>
</dbReference>
<evidence type="ECO:0000259" key="1">
    <source>
        <dbReference type="SMART" id="SM01007"/>
    </source>
</evidence>
<comment type="caution">
    <text evidence="2">The sequence shown here is derived from an EMBL/GenBank/DDBJ whole genome shotgun (WGS) entry which is preliminary data.</text>
</comment>
<evidence type="ECO:0000313" key="2">
    <source>
        <dbReference type="EMBL" id="HGC42681.1"/>
    </source>
</evidence>
<dbReference type="Gene3D" id="3.40.225.10">
    <property type="entry name" value="Class II aldolase/adducin N-terminal domain"/>
    <property type="match status" value="1"/>
</dbReference>
<accession>A0A8J4H9F1</accession>
<dbReference type="EMBL" id="DTQM01000106">
    <property type="protein sequence ID" value="HGC42681.1"/>
    <property type="molecule type" value="Genomic_DNA"/>
</dbReference>
<reference evidence="2" key="1">
    <citation type="journal article" date="2020" name="mSystems">
        <title>Genome- and Community-Level Interaction Insights into Carbon Utilization and Element Cycling Functions of Hydrothermarchaeota in Hydrothermal Sediment.</title>
        <authorList>
            <person name="Zhou Z."/>
            <person name="Liu Y."/>
            <person name="Xu W."/>
            <person name="Pan J."/>
            <person name="Luo Z.H."/>
            <person name="Li M."/>
        </authorList>
    </citation>
    <scope>NUCLEOTIDE SEQUENCE</scope>
    <source>
        <strain evidence="2">SpSt-997</strain>
    </source>
</reference>
<protein>
    <submittedName>
        <fullName evidence="2">Class II aldolase</fullName>
    </submittedName>
</protein>
<dbReference type="SUPFAM" id="SSF53639">
    <property type="entry name" value="AraD/HMP-PK domain-like"/>
    <property type="match status" value="1"/>
</dbReference>